<evidence type="ECO:0000256" key="4">
    <source>
        <dbReference type="ARBA" id="ARBA00023004"/>
    </source>
</evidence>
<dbReference type="InParanoid" id="A0A3M0CVB4"/>
<evidence type="ECO:0000256" key="2">
    <source>
        <dbReference type="ARBA" id="ARBA00022723"/>
    </source>
</evidence>
<dbReference type="AlphaFoldDB" id="A0A3M0CVB4"/>
<keyword evidence="2" id="KW-0479">Metal-binding</keyword>
<evidence type="ECO:0000313" key="8">
    <source>
        <dbReference type="Proteomes" id="UP000271227"/>
    </source>
</evidence>
<keyword evidence="4" id="KW-0408">Iron</keyword>
<keyword evidence="1" id="KW-0004">4Fe-4S</keyword>
<name>A0A3M0CVB4_9PROT</name>
<dbReference type="EMBL" id="REFR01000001">
    <property type="protein sequence ID" value="RMB13024.1"/>
    <property type="molecule type" value="Genomic_DNA"/>
</dbReference>
<comment type="caution">
    <text evidence="7">The sequence shown here is derived from an EMBL/GenBank/DDBJ whole genome shotgun (WGS) entry which is preliminary data.</text>
</comment>
<dbReference type="GO" id="GO:0016491">
    <property type="term" value="F:oxidoreductase activity"/>
    <property type="evidence" value="ECO:0007669"/>
    <property type="project" value="UniProtKB-ARBA"/>
</dbReference>
<dbReference type="PANTHER" id="PTHR32479">
    <property type="entry name" value="GLYCOLATE OXIDASE IRON-SULFUR SUBUNIT"/>
    <property type="match status" value="1"/>
</dbReference>
<feature type="domain" description="Cysteine-rich" evidence="6">
    <location>
        <begin position="333"/>
        <end position="414"/>
    </location>
</feature>
<evidence type="ECO:0000256" key="1">
    <source>
        <dbReference type="ARBA" id="ARBA00022485"/>
    </source>
</evidence>
<keyword evidence="3" id="KW-0677">Repeat</keyword>
<evidence type="ECO:0000313" key="7">
    <source>
        <dbReference type="EMBL" id="RMB13024.1"/>
    </source>
</evidence>
<dbReference type="GO" id="GO:0046872">
    <property type="term" value="F:metal ion binding"/>
    <property type="evidence" value="ECO:0007669"/>
    <property type="project" value="UniProtKB-KW"/>
</dbReference>
<dbReference type="Pfam" id="PF02754">
    <property type="entry name" value="CCG"/>
    <property type="match status" value="2"/>
</dbReference>
<proteinExistence type="predicted"/>
<dbReference type="FunCoup" id="A0A3M0CVB4">
    <property type="interactions" value="65"/>
</dbReference>
<dbReference type="InterPro" id="IPR004017">
    <property type="entry name" value="Cys_rich_dom"/>
</dbReference>
<sequence>MREGSLDAPMRHPIDWQEDDFYDEAKLDEELRRVFDICHGCRRCFNLCDSFPRLFDLIDGSDTGELDSVDSKDFKPVVNACTLCDMCFMTKCPYVPPHEFNLDFPHLMLRYRAVENKKGDVATMAKQVRKTDRNGKLGCGFSGLANWATREDNRLTRTVMETVAGIDRRAALPKYAATPFTKQAAKSMPAVNADAPAHGRKAVLYATCFANYNNTDIADAMLALLAHNGVETEVVYPECCGMPQLEAGDIAKVADKAKSVARTLAPYVAEGYSVVALVPSCALMLKQEWPLILPGDTAVKTLSEASYDAAEYIMDIAGKEGLADGLAPIGGEVTVHISCHSRAQNMGQKATQLLRLIPETKVRPVERCSGHGGAWGVETDNFETALKVGKPVVKQVTKHVAKADGPAYVVSECPLAREHIVQGMTIAEADTTNIHTGMDSGIQAFQHPIQLLAHAYGLDAPTDRETSS</sequence>
<dbReference type="OrthoDB" id="9765258at2"/>
<accession>A0A3M0CVB4</accession>
<evidence type="ECO:0000256" key="5">
    <source>
        <dbReference type="ARBA" id="ARBA00023014"/>
    </source>
</evidence>
<protein>
    <submittedName>
        <fullName evidence="7">Glycerol-3-phosphate dehydrogenase subunit C</fullName>
    </submittedName>
</protein>
<dbReference type="Proteomes" id="UP000271227">
    <property type="component" value="Unassembled WGS sequence"/>
</dbReference>
<keyword evidence="5" id="KW-0411">Iron-sulfur</keyword>
<gene>
    <name evidence="7" type="ORF">BXY39_0015</name>
</gene>
<keyword evidence="8" id="KW-1185">Reference proteome</keyword>
<evidence type="ECO:0000259" key="6">
    <source>
        <dbReference type="Pfam" id="PF02754"/>
    </source>
</evidence>
<organism evidence="7 8">
    <name type="scientific">Eilatimonas milleporae</name>
    <dbReference type="NCBI Taxonomy" id="911205"/>
    <lineage>
        <taxon>Bacteria</taxon>
        <taxon>Pseudomonadati</taxon>
        <taxon>Pseudomonadota</taxon>
        <taxon>Alphaproteobacteria</taxon>
        <taxon>Kordiimonadales</taxon>
        <taxon>Kordiimonadaceae</taxon>
        <taxon>Eilatimonas</taxon>
    </lineage>
</organism>
<dbReference type="GO" id="GO:0051539">
    <property type="term" value="F:4 iron, 4 sulfur cluster binding"/>
    <property type="evidence" value="ECO:0007669"/>
    <property type="project" value="UniProtKB-KW"/>
</dbReference>
<feature type="domain" description="Cysteine-rich" evidence="6">
    <location>
        <begin position="203"/>
        <end position="286"/>
    </location>
</feature>
<evidence type="ECO:0000256" key="3">
    <source>
        <dbReference type="ARBA" id="ARBA00022737"/>
    </source>
</evidence>
<dbReference type="PANTHER" id="PTHR32479:SF19">
    <property type="entry name" value="ANAEROBIC GLYCEROL-3-PHOSPHATE DEHYDROGENASE SUBUNIT C"/>
    <property type="match status" value="1"/>
</dbReference>
<dbReference type="RefSeq" id="WP_121936810.1">
    <property type="nucleotide sequence ID" value="NZ_REFR01000001.1"/>
</dbReference>
<reference evidence="7 8" key="1">
    <citation type="submission" date="2018-10" db="EMBL/GenBank/DDBJ databases">
        <title>Genomic Encyclopedia of Archaeal and Bacterial Type Strains, Phase II (KMG-II): from individual species to whole genera.</title>
        <authorList>
            <person name="Goeker M."/>
        </authorList>
    </citation>
    <scope>NUCLEOTIDE SEQUENCE [LARGE SCALE GENOMIC DNA]</scope>
    <source>
        <strain evidence="7 8">DSM 25217</strain>
    </source>
</reference>